<accession>A0A395I4T1</accession>
<gene>
    <name evidence="1" type="ORF">BO97DRAFT_422108</name>
</gene>
<keyword evidence="2" id="KW-1185">Reference proteome</keyword>
<dbReference type="EMBL" id="KZ824273">
    <property type="protein sequence ID" value="RAL14756.1"/>
    <property type="molecule type" value="Genomic_DNA"/>
</dbReference>
<dbReference type="OrthoDB" id="4358152at2759"/>
<evidence type="ECO:0000313" key="2">
    <source>
        <dbReference type="Proteomes" id="UP000248961"/>
    </source>
</evidence>
<dbReference type="RefSeq" id="XP_025553910.1">
    <property type="nucleotide sequence ID" value="XM_025696764.1"/>
</dbReference>
<evidence type="ECO:0000313" key="1">
    <source>
        <dbReference type="EMBL" id="RAL14756.1"/>
    </source>
</evidence>
<sequence>MDPFSELPYELFENIIEHAADWVSLESLIKVSPRVAALLSPDVASAADAEVDPDAIRRIEAFLCVNPVKNYELHRFFRMCTSLRLHNSDSTGVVCPEWHRDEFYEHLRVVPRPTLTSGQSMFHNIRNDPTREEMLAVSECLHDIYGYHPDGVDRTVKLPEAALHPEQLTVWAPPPQTSSLQDMTQSGFDTWDRNFRAPQDRNVGVIWRLMKSSGGAFKDMAPFLACSLLDTRPLRSSSMVIWGPWRLWGLGIGYASTELGRLIMNDVTGPNGESIPAGPYPSTRGLMEYIYRWSVFVSAGQALLAKERNPNRDYSDK</sequence>
<dbReference type="Proteomes" id="UP000248961">
    <property type="component" value="Unassembled WGS sequence"/>
</dbReference>
<proteinExistence type="predicted"/>
<protein>
    <submittedName>
        <fullName evidence="1">Uncharacterized protein</fullName>
    </submittedName>
</protein>
<dbReference type="VEuPathDB" id="FungiDB:BO97DRAFT_422108"/>
<organism evidence="1 2">
    <name type="scientific">Aspergillus homomorphus (strain CBS 101889)</name>
    <dbReference type="NCBI Taxonomy" id="1450537"/>
    <lineage>
        <taxon>Eukaryota</taxon>
        <taxon>Fungi</taxon>
        <taxon>Dikarya</taxon>
        <taxon>Ascomycota</taxon>
        <taxon>Pezizomycotina</taxon>
        <taxon>Eurotiomycetes</taxon>
        <taxon>Eurotiomycetidae</taxon>
        <taxon>Eurotiales</taxon>
        <taxon>Aspergillaceae</taxon>
        <taxon>Aspergillus</taxon>
        <taxon>Aspergillus subgen. Circumdati</taxon>
    </lineage>
</organism>
<dbReference type="GeneID" id="37201053"/>
<reference evidence="1 2" key="1">
    <citation type="submission" date="2018-02" db="EMBL/GenBank/DDBJ databases">
        <title>The genomes of Aspergillus section Nigri reveals drivers in fungal speciation.</title>
        <authorList>
            <consortium name="DOE Joint Genome Institute"/>
            <person name="Vesth T.C."/>
            <person name="Nybo J."/>
            <person name="Theobald S."/>
            <person name="Brandl J."/>
            <person name="Frisvad J.C."/>
            <person name="Nielsen K.F."/>
            <person name="Lyhne E.K."/>
            <person name="Kogle M.E."/>
            <person name="Kuo A."/>
            <person name="Riley R."/>
            <person name="Clum A."/>
            <person name="Nolan M."/>
            <person name="Lipzen A."/>
            <person name="Salamov A."/>
            <person name="Henrissat B."/>
            <person name="Wiebenga A."/>
            <person name="De vries R.P."/>
            <person name="Grigoriev I.V."/>
            <person name="Mortensen U.H."/>
            <person name="Andersen M.R."/>
            <person name="Baker S.E."/>
        </authorList>
    </citation>
    <scope>NUCLEOTIDE SEQUENCE [LARGE SCALE GENOMIC DNA]</scope>
    <source>
        <strain evidence="1 2">CBS 101889</strain>
    </source>
</reference>
<dbReference type="AlphaFoldDB" id="A0A395I4T1"/>
<dbReference type="STRING" id="1450537.A0A395I4T1"/>
<name>A0A395I4T1_ASPHC</name>